<accession>A0AB39YI07</accession>
<gene>
    <name evidence="1" type="ORF">AB5J51_40025</name>
</gene>
<dbReference type="EMBL" id="CP165727">
    <property type="protein sequence ID" value="XDV68631.1"/>
    <property type="molecule type" value="Genomic_DNA"/>
</dbReference>
<proteinExistence type="predicted"/>
<organism evidence="1">
    <name type="scientific">Streptomyces sp. R33</name>
    <dbReference type="NCBI Taxonomy" id="3238629"/>
    <lineage>
        <taxon>Bacteria</taxon>
        <taxon>Bacillati</taxon>
        <taxon>Actinomycetota</taxon>
        <taxon>Actinomycetes</taxon>
        <taxon>Kitasatosporales</taxon>
        <taxon>Streptomycetaceae</taxon>
        <taxon>Streptomyces</taxon>
    </lineage>
</organism>
<sequence>MDNELLYVLLDGVTEPRLRLISEDEARALMVLLGMLDDEQQPEEVRHAAGEMRFRIGSRLAVPL</sequence>
<dbReference type="RefSeq" id="WP_369780123.1">
    <property type="nucleotide sequence ID" value="NZ_CP165727.1"/>
</dbReference>
<reference evidence="1" key="1">
    <citation type="submission" date="2024-08" db="EMBL/GenBank/DDBJ databases">
        <authorList>
            <person name="Yu S.T."/>
        </authorList>
    </citation>
    <scope>NUCLEOTIDE SEQUENCE</scope>
    <source>
        <strain evidence="1">R33</strain>
    </source>
</reference>
<evidence type="ECO:0000313" key="1">
    <source>
        <dbReference type="EMBL" id="XDV68631.1"/>
    </source>
</evidence>
<protein>
    <submittedName>
        <fullName evidence="1">Uncharacterized protein</fullName>
    </submittedName>
</protein>
<name>A0AB39YI07_9ACTN</name>
<dbReference type="AlphaFoldDB" id="A0AB39YI07"/>